<dbReference type="PANTHER" id="PTHR11575:SF43">
    <property type="entry name" value="SER_THR PROTEIN PHOSPHATASE FAMILY (AFU_ORTHOLOGUE AFUA_3G04160)"/>
    <property type="match status" value="1"/>
</dbReference>
<keyword evidence="1" id="KW-0732">Signal</keyword>
<dbReference type="SMR" id="A0A420HVV4"/>
<name>A0A420HVV4_9PEZI</name>
<dbReference type="Pfam" id="PF21953">
    <property type="entry name" value="NadN_nucleosid_C"/>
    <property type="match status" value="1"/>
</dbReference>
<feature type="domain" description="Putative 5'-nucleotidase C-terminal" evidence="3">
    <location>
        <begin position="361"/>
        <end position="560"/>
    </location>
</feature>
<dbReference type="CDD" id="cd07407">
    <property type="entry name" value="MPP_YHR202W_N"/>
    <property type="match status" value="1"/>
</dbReference>
<dbReference type="InterPro" id="IPR006179">
    <property type="entry name" value="5_nucleotidase/apyrase"/>
</dbReference>
<dbReference type="OrthoDB" id="7722975at2759"/>
<evidence type="ECO:0000259" key="3">
    <source>
        <dbReference type="Pfam" id="PF21953"/>
    </source>
</evidence>
<dbReference type="InterPro" id="IPR053828">
    <property type="entry name" value="Nucleosidase_C"/>
</dbReference>
<sequence>MRMSKYLFPLILATLATAEQPKAVSPVTAPSRNLSLGQLNFLHTTDSHGWHPGHLQEGQYSADFGDYISFIQRMREKTDAAGTDLLVIDTGDRVEGNGLFDSSNPQGLYTYDIIKEVEYDVLIPGNHELYHPSVVDAEYTKIALATKDKYIASNVDYIDHNGNQVPLGQRYRVFQTKNQGIKIAAFGFLYNFIHHSNNSVVQPVEETVQESWFQEAIREKVDLFLICGHIPLDEYEFKVIHKAIRDYNKYTPIQIFGSHSHIRNFIKFDSRAAGLQSGRYLETIGWASINGLKNKSQADADDEVTFHRRYIDANILAYRYHTGLNVTEFPTERGKNVTSFIAKARKNLDLDYKYGCVPRDLSYNRSPFSKNDSVATWMAYEFLPDIARKNSHRANVATVVMMNIGFMRTDLMKGPYTRDTSYMFTPFNENLKLIKNVPYKPALEIAERGFWHIGILDDHYITQAPTRNQTQLRSRGLVSKSTNWDIQVLDNQKFFTASKPPTLVRGYTTVDDGGSDGDDTLHLPIPDIITPPPILHAVAGLPAEGEPEYVDLVINTYPISMVLNTLNDMGYNFNTTNVEEYSNELIRDIVSQWVKNNWAGEC</sequence>
<reference evidence="4 5" key="1">
    <citation type="journal article" date="2018" name="BMC Genomics">
        <title>Comparative genome analyses reveal sequence features reflecting distinct modes of host-adaptation between dicot and monocot powdery mildew.</title>
        <authorList>
            <person name="Wu Y."/>
            <person name="Ma X."/>
            <person name="Pan Z."/>
            <person name="Kale S.D."/>
            <person name="Song Y."/>
            <person name="King H."/>
            <person name="Zhang Q."/>
            <person name="Presley C."/>
            <person name="Deng X."/>
            <person name="Wei C.I."/>
            <person name="Xiao S."/>
        </authorList>
    </citation>
    <scope>NUCLEOTIDE SEQUENCE [LARGE SCALE GENOMIC DNA]</scope>
    <source>
        <strain evidence="4">UMSG2</strain>
    </source>
</reference>
<dbReference type="GO" id="GO:0005576">
    <property type="term" value="C:extracellular region"/>
    <property type="evidence" value="ECO:0007669"/>
    <property type="project" value="UniProtKB-ARBA"/>
</dbReference>
<comment type="caution">
    <text evidence="4">The sequence shown here is derived from an EMBL/GenBank/DDBJ whole genome shotgun (WGS) entry which is preliminary data.</text>
</comment>
<dbReference type="InterPro" id="IPR004843">
    <property type="entry name" value="Calcineurin-like_PHP"/>
</dbReference>
<dbReference type="PIRSF" id="PIRSF017316">
    <property type="entry name" value="Pesterase_C1039"/>
    <property type="match status" value="1"/>
</dbReference>
<dbReference type="SUPFAM" id="SSF55816">
    <property type="entry name" value="5'-nucleotidase (syn. UDP-sugar hydrolase), C-terminal domain"/>
    <property type="match status" value="1"/>
</dbReference>
<organism evidence="4 5">
    <name type="scientific">Erysiphe neolycopersici</name>
    <dbReference type="NCBI Taxonomy" id="212602"/>
    <lineage>
        <taxon>Eukaryota</taxon>
        <taxon>Fungi</taxon>
        <taxon>Dikarya</taxon>
        <taxon>Ascomycota</taxon>
        <taxon>Pezizomycotina</taxon>
        <taxon>Leotiomycetes</taxon>
        <taxon>Erysiphales</taxon>
        <taxon>Erysiphaceae</taxon>
        <taxon>Erysiphe</taxon>
    </lineage>
</organism>
<accession>A0A420HVV4</accession>
<dbReference type="STRING" id="212602.A0A420HVV4"/>
<evidence type="ECO:0000259" key="2">
    <source>
        <dbReference type="Pfam" id="PF00149"/>
    </source>
</evidence>
<evidence type="ECO:0000313" key="5">
    <source>
        <dbReference type="Proteomes" id="UP000286134"/>
    </source>
</evidence>
<evidence type="ECO:0000313" key="4">
    <source>
        <dbReference type="EMBL" id="RKF61583.1"/>
    </source>
</evidence>
<dbReference type="GO" id="GO:0016787">
    <property type="term" value="F:hydrolase activity"/>
    <property type="evidence" value="ECO:0007669"/>
    <property type="project" value="InterPro"/>
</dbReference>
<dbReference type="FunFam" id="3.60.21.10:FF:000043">
    <property type="entry name" value="Ser/Thr protein phosphatase family"/>
    <property type="match status" value="1"/>
</dbReference>
<dbReference type="EMBL" id="MCFK01004081">
    <property type="protein sequence ID" value="RKF61583.1"/>
    <property type="molecule type" value="Genomic_DNA"/>
</dbReference>
<dbReference type="InterPro" id="IPR029052">
    <property type="entry name" value="Metallo-depent_PP-like"/>
</dbReference>
<keyword evidence="5" id="KW-1185">Reference proteome</keyword>
<dbReference type="GO" id="GO:0009166">
    <property type="term" value="P:nucleotide catabolic process"/>
    <property type="evidence" value="ECO:0007669"/>
    <property type="project" value="InterPro"/>
</dbReference>
<feature type="chain" id="PRO_5018985428" evidence="1">
    <location>
        <begin position="19"/>
        <end position="602"/>
    </location>
</feature>
<feature type="domain" description="Calcineurin-like phosphoesterase" evidence="2">
    <location>
        <begin position="40"/>
        <end position="262"/>
    </location>
</feature>
<dbReference type="GO" id="GO:0005829">
    <property type="term" value="C:cytosol"/>
    <property type="evidence" value="ECO:0007669"/>
    <property type="project" value="TreeGrafter"/>
</dbReference>
<dbReference type="SUPFAM" id="SSF56300">
    <property type="entry name" value="Metallo-dependent phosphatases"/>
    <property type="match status" value="1"/>
</dbReference>
<dbReference type="InterPro" id="IPR036907">
    <property type="entry name" value="5'-Nucleotdase_C_sf"/>
</dbReference>
<feature type="signal peptide" evidence="1">
    <location>
        <begin position="1"/>
        <end position="18"/>
    </location>
</feature>
<proteinExistence type="predicted"/>
<dbReference type="PANTHER" id="PTHR11575">
    <property type="entry name" value="5'-NUCLEOTIDASE-RELATED"/>
    <property type="match status" value="1"/>
</dbReference>
<evidence type="ECO:0000256" key="1">
    <source>
        <dbReference type="SAM" id="SignalP"/>
    </source>
</evidence>
<dbReference type="Proteomes" id="UP000286134">
    <property type="component" value="Unassembled WGS sequence"/>
</dbReference>
<protein>
    <submittedName>
        <fullName evidence="4">Uncharacterized protein PB2B2.06c</fullName>
    </submittedName>
</protein>
<dbReference type="Gene3D" id="3.90.780.10">
    <property type="entry name" value="5'-Nucleotidase, C-terminal domain"/>
    <property type="match status" value="1"/>
</dbReference>
<dbReference type="Pfam" id="PF00149">
    <property type="entry name" value="Metallophos"/>
    <property type="match status" value="1"/>
</dbReference>
<dbReference type="Gene3D" id="3.60.21.10">
    <property type="match status" value="1"/>
</dbReference>
<dbReference type="InterPro" id="IPR014485">
    <property type="entry name" value="Pesterase_C1039"/>
</dbReference>
<dbReference type="AlphaFoldDB" id="A0A420HVV4"/>
<gene>
    <name evidence="4" type="ORF">OnM2_040063</name>
</gene>
<dbReference type="InterPro" id="IPR041823">
    <property type="entry name" value="YHR202W_N"/>
</dbReference>